<dbReference type="AlphaFoldDB" id="A0A133XX70"/>
<accession>A0A133XX70</accession>
<dbReference type="EMBL" id="LSCR01000002">
    <property type="protein sequence ID" value="KXB35528.1"/>
    <property type="molecule type" value="Genomic_DNA"/>
</dbReference>
<feature type="compositionally biased region" description="Polar residues" evidence="1">
    <location>
        <begin position="21"/>
        <end position="38"/>
    </location>
</feature>
<name>A0A133XX70_9ACTN</name>
<feature type="region of interest" description="Disordered" evidence="1">
    <location>
        <begin position="1"/>
        <end position="53"/>
    </location>
</feature>
<sequence>MWGSGAQGLLDRRPSGVSGRSIRSQHVQNLCKTPAQHQHASHARGTTRYTSKV</sequence>
<comment type="caution">
    <text evidence="2">The sequence shown here is derived from an EMBL/GenBank/DDBJ whole genome shotgun (WGS) entry which is preliminary data.</text>
</comment>
<proteinExistence type="predicted"/>
<dbReference type="Proteomes" id="UP000070675">
    <property type="component" value="Unassembled WGS sequence"/>
</dbReference>
<evidence type="ECO:0000313" key="2">
    <source>
        <dbReference type="EMBL" id="KXB35528.1"/>
    </source>
</evidence>
<dbReference type="STRING" id="1393034.HMPREF3192_00179"/>
<gene>
    <name evidence="2" type="ORF">HMPREF3192_00179</name>
</gene>
<organism evidence="2 3">
    <name type="scientific">Atopobium deltae</name>
    <dbReference type="NCBI Taxonomy" id="1393034"/>
    <lineage>
        <taxon>Bacteria</taxon>
        <taxon>Bacillati</taxon>
        <taxon>Actinomycetota</taxon>
        <taxon>Coriobacteriia</taxon>
        <taxon>Coriobacteriales</taxon>
        <taxon>Atopobiaceae</taxon>
        <taxon>Atopobium</taxon>
    </lineage>
</organism>
<evidence type="ECO:0000313" key="3">
    <source>
        <dbReference type="Proteomes" id="UP000070675"/>
    </source>
</evidence>
<dbReference type="PATRIC" id="fig|1393034.3.peg.172"/>
<evidence type="ECO:0000256" key="1">
    <source>
        <dbReference type="SAM" id="MobiDB-lite"/>
    </source>
</evidence>
<protein>
    <submittedName>
        <fullName evidence="2">Uncharacterized protein</fullName>
    </submittedName>
</protein>
<reference evidence="3" key="1">
    <citation type="submission" date="2016-01" db="EMBL/GenBank/DDBJ databases">
        <authorList>
            <person name="Mitreva M."/>
            <person name="Pepin K.H."/>
            <person name="Mihindukulasuriya K.A."/>
            <person name="Fulton R."/>
            <person name="Fronick C."/>
            <person name="O'Laughlin M."/>
            <person name="Miner T."/>
            <person name="Herter B."/>
            <person name="Rosa B.A."/>
            <person name="Cordes M."/>
            <person name="Tomlinson C."/>
            <person name="Wollam A."/>
            <person name="Palsikar V.B."/>
            <person name="Mardis E.R."/>
            <person name="Wilson R.K."/>
        </authorList>
    </citation>
    <scope>NUCLEOTIDE SEQUENCE [LARGE SCALE GENOMIC DNA]</scope>
    <source>
        <strain evidence="3">DNF00019</strain>
    </source>
</reference>
<keyword evidence="3" id="KW-1185">Reference proteome</keyword>